<evidence type="ECO:0008006" key="4">
    <source>
        <dbReference type="Google" id="ProtNLM"/>
    </source>
</evidence>
<evidence type="ECO:0000313" key="2">
    <source>
        <dbReference type="EMBL" id="AJK48687.1"/>
    </source>
</evidence>
<dbReference type="KEGG" id="bgp:BGL_2c06030"/>
<gene>
    <name evidence="2" type="ORF">BGL_2c06030</name>
</gene>
<reference evidence="2 3" key="2">
    <citation type="journal article" date="2016" name="Appl. Microbiol. Biotechnol.">
        <title>Mutations improving production and secretion of extracellular lipase by Burkholderia glumae PG1.</title>
        <authorList>
            <person name="Knapp A."/>
            <person name="Voget S."/>
            <person name="Gao R."/>
            <person name="Zaburannyi N."/>
            <person name="Krysciak D."/>
            <person name="Breuer M."/>
            <person name="Hauer B."/>
            <person name="Streit W.R."/>
            <person name="Muller R."/>
            <person name="Daniel R."/>
            <person name="Jaeger K.E."/>
        </authorList>
    </citation>
    <scope>NUCLEOTIDE SEQUENCE [LARGE SCALE GENOMIC DNA]</scope>
    <source>
        <strain evidence="2 3">PG1</strain>
    </source>
</reference>
<reference evidence="3" key="1">
    <citation type="submission" date="2011-03" db="EMBL/GenBank/DDBJ databases">
        <authorList>
            <person name="Voget S."/>
            <person name="Streit W.R."/>
            <person name="Jaeger K.E."/>
            <person name="Daniel R."/>
        </authorList>
    </citation>
    <scope>NUCLEOTIDE SEQUENCE [LARGE SCALE GENOMIC DNA]</scope>
    <source>
        <strain evidence="3">PG1</strain>
    </source>
</reference>
<accession>A0A0B6RTL4</accession>
<protein>
    <recommendedName>
        <fullName evidence="4">Lipoprotein</fullName>
    </recommendedName>
</protein>
<dbReference type="EMBL" id="CP002581">
    <property type="protein sequence ID" value="AJK48687.1"/>
    <property type="molecule type" value="Genomic_DNA"/>
</dbReference>
<dbReference type="HOGENOM" id="CLU_2749942_0_0_4"/>
<proteinExistence type="predicted"/>
<feature type="chain" id="PRO_5002109684" description="Lipoprotein" evidence="1">
    <location>
        <begin position="21"/>
        <end position="70"/>
    </location>
</feature>
<feature type="signal peptide" evidence="1">
    <location>
        <begin position="1"/>
        <end position="20"/>
    </location>
</feature>
<dbReference type="PROSITE" id="PS51257">
    <property type="entry name" value="PROKAR_LIPOPROTEIN"/>
    <property type="match status" value="1"/>
</dbReference>
<dbReference type="AlphaFoldDB" id="A0A0B6RTL4"/>
<sequence>MPPVSFRIVLAGLATTAALAACTSFPHGTPPDQSDPAMHGFDDVDRHPTWSNCQSRCVVDGHPRCCETAD</sequence>
<dbReference type="RefSeq" id="WP_042627279.1">
    <property type="nucleotide sequence ID" value="NZ_CP002581.1"/>
</dbReference>
<organism evidence="2 3">
    <name type="scientific">Burkholderia plantarii</name>
    <dbReference type="NCBI Taxonomy" id="41899"/>
    <lineage>
        <taxon>Bacteria</taxon>
        <taxon>Pseudomonadati</taxon>
        <taxon>Pseudomonadota</taxon>
        <taxon>Betaproteobacteria</taxon>
        <taxon>Burkholderiales</taxon>
        <taxon>Burkholderiaceae</taxon>
        <taxon>Burkholderia</taxon>
    </lineage>
</organism>
<keyword evidence="3" id="KW-1185">Reference proteome</keyword>
<evidence type="ECO:0000256" key="1">
    <source>
        <dbReference type="SAM" id="SignalP"/>
    </source>
</evidence>
<evidence type="ECO:0000313" key="3">
    <source>
        <dbReference type="Proteomes" id="UP000031838"/>
    </source>
</evidence>
<dbReference type="Proteomes" id="UP000031838">
    <property type="component" value="Chromosome 2"/>
</dbReference>
<keyword evidence="1" id="KW-0732">Signal</keyword>
<name>A0A0B6RTL4_BURPL</name>